<dbReference type="PANTHER" id="PTHR47359:SF3">
    <property type="entry name" value="NLP_P60 DOMAIN-CONTAINING PROTEIN-RELATED"/>
    <property type="match status" value="1"/>
</dbReference>
<sequence>MDRRLTPANDHVAHESLRGKVDAPRFTDGTLKQVVGDSFLLDAPSGNRDRQVLSGDQFNILDGDDHMVFGQSLKDGYVGYLEAWSLGDPQSLTHRVTHRTTHMYPDPNFKTPHNRVFHLNSRVQVVALKGKWAEVKLPATPMSAPKHGHIPASHLCPLDAFSSDPVAIAEQFLDTPYVWAGNSGFGIDCSGLVQAALLACGIPCPADSDLQEAALGHDIPDDAPLQRGDILFWKGHVAMVVDAARIIHANAHHMSVVYESTADAIARIAAQGDGPVTSRKRL</sequence>
<evidence type="ECO:0000256" key="2">
    <source>
        <dbReference type="ARBA" id="ARBA00022670"/>
    </source>
</evidence>
<evidence type="ECO:0000259" key="5">
    <source>
        <dbReference type="PROSITE" id="PS51935"/>
    </source>
</evidence>
<dbReference type="PROSITE" id="PS51935">
    <property type="entry name" value="NLPC_P60"/>
    <property type="match status" value="1"/>
</dbReference>
<evidence type="ECO:0000256" key="3">
    <source>
        <dbReference type="ARBA" id="ARBA00022801"/>
    </source>
</evidence>
<keyword evidence="3 6" id="KW-0378">Hydrolase</keyword>
<keyword evidence="2" id="KW-0645">Protease</keyword>
<evidence type="ECO:0000256" key="4">
    <source>
        <dbReference type="ARBA" id="ARBA00022807"/>
    </source>
</evidence>
<gene>
    <name evidence="6" type="ORF">ALP8811_00094</name>
</gene>
<evidence type="ECO:0000256" key="1">
    <source>
        <dbReference type="ARBA" id="ARBA00007074"/>
    </source>
</evidence>
<reference evidence="6 7" key="1">
    <citation type="submission" date="2018-03" db="EMBL/GenBank/DDBJ databases">
        <authorList>
            <person name="Keele B.F."/>
        </authorList>
    </citation>
    <scope>NUCLEOTIDE SEQUENCE [LARGE SCALE GENOMIC DNA]</scope>
    <source>
        <strain evidence="6 7">CECT 8811</strain>
    </source>
</reference>
<feature type="domain" description="NlpC/P60" evidence="5">
    <location>
        <begin position="159"/>
        <end position="282"/>
    </location>
</feature>
<proteinExistence type="inferred from homology"/>
<dbReference type="Proteomes" id="UP000244911">
    <property type="component" value="Unassembled WGS sequence"/>
</dbReference>
<evidence type="ECO:0000313" key="6">
    <source>
        <dbReference type="EMBL" id="SPF75110.1"/>
    </source>
</evidence>
<accession>A0A2R8AGD9</accession>
<dbReference type="AlphaFoldDB" id="A0A2R8AGD9"/>
<dbReference type="InterPro" id="IPR000064">
    <property type="entry name" value="NLP_P60_dom"/>
</dbReference>
<dbReference type="InterPro" id="IPR038765">
    <property type="entry name" value="Papain-like_cys_pep_sf"/>
</dbReference>
<comment type="similarity">
    <text evidence="1">Belongs to the peptidase C40 family.</text>
</comment>
<dbReference type="Gene3D" id="3.90.1720.10">
    <property type="entry name" value="endopeptidase domain like (from Nostoc punctiforme)"/>
    <property type="match status" value="1"/>
</dbReference>
<dbReference type="EMBL" id="OMOI01000001">
    <property type="protein sequence ID" value="SPF75110.1"/>
    <property type="molecule type" value="Genomic_DNA"/>
</dbReference>
<dbReference type="OrthoDB" id="9813368at2"/>
<protein>
    <submittedName>
        <fullName evidence="6">Dipeptidyl-peptidase 6</fullName>
        <ecNumber evidence="6">3.4.22.-</ecNumber>
    </submittedName>
</protein>
<dbReference type="GO" id="GO:0006508">
    <property type="term" value="P:proteolysis"/>
    <property type="evidence" value="ECO:0007669"/>
    <property type="project" value="UniProtKB-KW"/>
</dbReference>
<dbReference type="Pfam" id="PF18348">
    <property type="entry name" value="SH3_16"/>
    <property type="match status" value="1"/>
</dbReference>
<dbReference type="InterPro" id="IPR051794">
    <property type="entry name" value="PG_Endopeptidase_C40"/>
</dbReference>
<keyword evidence="7" id="KW-1185">Reference proteome</keyword>
<dbReference type="Pfam" id="PF00877">
    <property type="entry name" value="NLPC_P60"/>
    <property type="match status" value="1"/>
</dbReference>
<dbReference type="GO" id="GO:0008234">
    <property type="term" value="F:cysteine-type peptidase activity"/>
    <property type="evidence" value="ECO:0007669"/>
    <property type="project" value="UniProtKB-KW"/>
</dbReference>
<dbReference type="PANTHER" id="PTHR47359">
    <property type="entry name" value="PEPTIDOGLYCAN DL-ENDOPEPTIDASE CWLO"/>
    <property type="match status" value="1"/>
</dbReference>
<name>A0A2R8AGD9_9RHOB</name>
<keyword evidence="4" id="KW-0788">Thiol protease</keyword>
<dbReference type="InterPro" id="IPR041382">
    <property type="entry name" value="SH3_16"/>
</dbReference>
<evidence type="ECO:0000313" key="7">
    <source>
        <dbReference type="Proteomes" id="UP000244911"/>
    </source>
</evidence>
<dbReference type="SUPFAM" id="SSF54001">
    <property type="entry name" value="Cysteine proteinases"/>
    <property type="match status" value="1"/>
</dbReference>
<organism evidence="6 7">
    <name type="scientific">Aliiroseovarius pelagivivens</name>
    <dbReference type="NCBI Taxonomy" id="1639690"/>
    <lineage>
        <taxon>Bacteria</taxon>
        <taxon>Pseudomonadati</taxon>
        <taxon>Pseudomonadota</taxon>
        <taxon>Alphaproteobacteria</taxon>
        <taxon>Rhodobacterales</taxon>
        <taxon>Paracoccaceae</taxon>
        <taxon>Aliiroseovarius</taxon>
    </lineage>
</organism>
<dbReference type="EC" id="3.4.22.-" evidence="6"/>
<dbReference type="RefSeq" id="WP_108855243.1">
    <property type="nucleotide sequence ID" value="NZ_OMOI01000001.1"/>
</dbReference>